<feature type="region of interest" description="Disordered" evidence="1">
    <location>
        <begin position="293"/>
        <end position="359"/>
    </location>
</feature>
<feature type="region of interest" description="Disordered" evidence="1">
    <location>
        <begin position="135"/>
        <end position="181"/>
    </location>
</feature>
<protein>
    <submittedName>
        <fullName evidence="2">Uncharacterized protein</fullName>
    </submittedName>
</protein>
<evidence type="ECO:0000313" key="3">
    <source>
        <dbReference type="Proteomes" id="UP001497453"/>
    </source>
</evidence>
<dbReference type="EMBL" id="OZ037944">
    <property type="protein sequence ID" value="CAL1696734.1"/>
    <property type="molecule type" value="Genomic_DNA"/>
</dbReference>
<reference evidence="3" key="1">
    <citation type="submission" date="2024-04" db="EMBL/GenBank/DDBJ databases">
        <authorList>
            <person name="Shaw F."/>
            <person name="Minotto A."/>
        </authorList>
    </citation>
    <scope>NUCLEOTIDE SEQUENCE [LARGE SCALE GENOMIC DNA]</scope>
</reference>
<proteinExistence type="predicted"/>
<feature type="region of interest" description="Disordered" evidence="1">
    <location>
        <begin position="209"/>
        <end position="238"/>
    </location>
</feature>
<feature type="region of interest" description="Disordered" evidence="1">
    <location>
        <begin position="1"/>
        <end position="38"/>
    </location>
</feature>
<dbReference type="Proteomes" id="UP001497453">
    <property type="component" value="Chromosome 1"/>
</dbReference>
<feature type="compositionally biased region" description="Polar residues" evidence="1">
    <location>
        <begin position="155"/>
        <end position="171"/>
    </location>
</feature>
<feature type="compositionally biased region" description="Low complexity" evidence="1">
    <location>
        <begin position="137"/>
        <end position="154"/>
    </location>
</feature>
<organism evidence="2 3">
    <name type="scientific">Somion occarium</name>
    <dbReference type="NCBI Taxonomy" id="3059160"/>
    <lineage>
        <taxon>Eukaryota</taxon>
        <taxon>Fungi</taxon>
        <taxon>Dikarya</taxon>
        <taxon>Basidiomycota</taxon>
        <taxon>Agaricomycotina</taxon>
        <taxon>Agaricomycetes</taxon>
        <taxon>Polyporales</taxon>
        <taxon>Cerrenaceae</taxon>
        <taxon>Somion</taxon>
    </lineage>
</organism>
<keyword evidence="3" id="KW-1185">Reference proteome</keyword>
<accession>A0ABP1CQ21</accession>
<sequence>MAPKPRPRKPSTASKEAATLPKTQNAQSMPPPPDPPQGILVPEIAALSTCVQNMAVKTGQIYGFFADAQRLGIHKHAPNPPCSLMASLGREVEKYDQLCDALELHLTRAISVLKRDLTQEQERIREEERVKVEAAAKEAASNAAEAAANPSTAPSQVPVSPTSTMELQISSTERKPVAPARRASTISLSSLHRPPFPHKLDLSSIAFNPEDAHPLQSGPASPVTLAPKSSIPRSSMPPPDLLSVGGQAVDIDLTLDDGDVAMAMSNPGDPSLGSSVDKPIELDLDDLFTEPAHQHLTSSGMPPSHVGSNSHPSEPQMSDIFNVLQTTPEPNATTTGTSGGMSSGDFSGMEQMFPSGTSSSLDMGMQGIAQTGDSSMNIHFDDLNYIPASDDMNMQELFDLGNAEGFTGNTGNTGNASSTT</sequence>
<name>A0ABP1CQ21_9APHY</name>
<evidence type="ECO:0000256" key="1">
    <source>
        <dbReference type="SAM" id="MobiDB-lite"/>
    </source>
</evidence>
<evidence type="ECO:0000313" key="2">
    <source>
        <dbReference type="EMBL" id="CAL1696734.1"/>
    </source>
</evidence>
<gene>
    <name evidence="2" type="ORF">GFSPODELE1_LOCUS1316</name>
</gene>
<feature type="compositionally biased region" description="Polar residues" evidence="1">
    <location>
        <begin position="295"/>
        <end position="316"/>
    </location>
</feature>
<feature type="compositionally biased region" description="Low complexity" evidence="1">
    <location>
        <begin position="326"/>
        <end position="336"/>
    </location>
</feature>